<keyword evidence="2" id="KW-1185">Reference proteome</keyword>
<name>A0ABR7V650_9FLAO</name>
<reference evidence="1" key="1">
    <citation type="submission" date="2020-05" db="EMBL/GenBank/DDBJ databases">
        <title>The draft genome sequence of Maribacter sp. ANRC-HE7.</title>
        <authorList>
            <person name="Mu L."/>
        </authorList>
    </citation>
    <scope>NUCLEOTIDE SEQUENCE</scope>
    <source>
        <strain evidence="1">ANRC-HE7</strain>
    </source>
</reference>
<gene>
    <name evidence="1" type="ORF">HPE56_19205</name>
</gene>
<proteinExistence type="predicted"/>
<evidence type="ECO:0000313" key="2">
    <source>
        <dbReference type="Proteomes" id="UP001166021"/>
    </source>
</evidence>
<protein>
    <submittedName>
        <fullName evidence="1">Uncharacterized protein</fullName>
    </submittedName>
</protein>
<dbReference type="Proteomes" id="UP001166021">
    <property type="component" value="Unassembled WGS sequence"/>
</dbReference>
<accession>A0ABR7V650</accession>
<dbReference type="RefSeq" id="WP_223170379.1">
    <property type="nucleotide sequence ID" value="NZ_JABTCF010000016.1"/>
</dbReference>
<evidence type="ECO:0000313" key="1">
    <source>
        <dbReference type="EMBL" id="MBD0779932.1"/>
    </source>
</evidence>
<comment type="caution">
    <text evidence="1">The sequence shown here is derived from an EMBL/GenBank/DDBJ whole genome shotgun (WGS) entry which is preliminary data.</text>
</comment>
<dbReference type="EMBL" id="JABTCF010000016">
    <property type="protein sequence ID" value="MBD0779932.1"/>
    <property type="molecule type" value="Genomic_DNA"/>
</dbReference>
<sequence>MGHMHTNSKLQNNSYFLKTFILLFLFGSAQLLLAQSPGGVSSDLSVWLKADSEVFSDTGITDAVNNGTVHQ</sequence>
<organism evidence="1 2">
    <name type="scientific">Maribacter aquimaris</name>
    <dbReference type="NCBI Taxonomy" id="2737171"/>
    <lineage>
        <taxon>Bacteria</taxon>
        <taxon>Pseudomonadati</taxon>
        <taxon>Bacteroidota</taxon>
        <taxon>Flavobacteriia</taxon>
        <taxon>Flavobacteriales</taxon>
        <taxon>Flavobacteriaceae</taxon>
        <taxon>Maribacter</taxon>
    </lineage>
</organism>